<protein>
    <recommendedName>
        <fullName evidence="5">Apple domain-containing protein</fullName>
    </recommendedName>
</protein>
<feature type="compositionally biased region" description="Pro residues" evidence="1">
    <location>
        <begin position="255"/>
        <end position="265"/>
    </location>
</feature>
<feature type="signal peptide" evidence="2">
    <location>
        <begin position="1"/>
        <end position="20"/>
    </location>
</feature>
<evidence type="ECO:0000256" key="1">
    <source>
        <dbReference type="SAM" id="MobiDB-lite"/>
    </source>
</evidence>
<dbReference type="Proteomes" id="UP000433876">
    <property type="component" value="Unassembled WGS sequence"/>
</dbReference>
<organism evidence="3 4">
    <name type="scientific">Sordaria macrospora</name>
    <dbReference type="NCBI Taxonomy" id="5147"/>
    <lineage>
        <taxon>Eukaryota</taxon>
        <taxon>Fungi</taxon>
        <taxon>Dikarya</taxon>
        <taxon>Ascomycota</taxon>
        <taxon>Pezizomycotina</taxon>
        <taxon>Sordariomycetes</taxon>
        <taxon>Sordariomycetidae</taxon>
        <taxon>Sordariales</taxon>
        <taxon>Sordariaceae</taxon>
        <taxon>Sordaria</taxon>
    </lineage>
</organism>
<feature type="region of interest" description="Disordered" evidence="1">
    <location>
        <begin position="232"/>
        <end position="292"/>
    </location>
</feature>
<evidence type="ECO:0008006" key="5">
    <source>
        <dbReference type="Google" id="ProtNLM"/>
    </source>
</evidence>
<gene>
    <name evidence="3" type="ORF">SMACR_05608</name>
</gene>
<evidence type="ECO:0000313" key="4">
    <source>
        <dbReference type="Proteomes" id="UP000433876"/>
    </source>
</evidence>
<feature type="compositionally biased region" description="Polar residues" evidence="1">
    <location>
        <begin position="232"/>
        <end position="246"/>
    </location>
</feature>
<dbReference type="EMBL" id="NMPR01000101">
    <property type="protein sequence ID" value="KAA8630553.1"/>
    <property type="molecule type" value="Genomic_DNA"/>
</dbReference>
<feature type="compositionally biased region" description="Acidic residues" evidence="1">
    <location>
        <begin position="180"/>
        <end position="192"/>
    </location>
</feature>
<name>A0A8S8ZKH4_SORMA</name>
<feature type="compositionally biased region" description="Low complexity" evidence="1">
    <location>
        <begin position="266"/>
        <end position="283"/>
    </location>
</feature>
<comment type="caution">
    <text evidence="3">The sequence shown here is derived from an EMBL/GenBank/DDBJ whole genome shotgun (WGS) entry which is preliminary data.</text>
</comment>
<feature type="region of interest" description="Disordered" evidence="1">
    <location>
        <begin position="138"/>
        <end position="168"/>
    </location>
</feature>
<feature type="compositionally biased region" description="Low complexity" evidence="1">
    <location>
        <begin position="95"/>
        <end position="107"/>
    </location>
</feature>
<evidence type="ECO:0000313" key="3">
    <source>
        <dbReference type="EMBL" id="KAA8630553.1"/>
    </source>
</evidence>
<feature type="region of interest" description="Disordered" evidence="1">
    <location>
        <begin position="84"/>
        <end position="108"/>
    </location>
</feature>
<feature type="region of interest" description="Disordered" evidence="1">
    <location>
        <begin position="174"/>
        <end position="193"/>
    </location>
</feature>
<reference evidence="3 4" key="1">
    <citation type="submission" date="2017-07" db="EMBL/GenBank/DDBJ databases">
        <title>Genome sequence of the Sordaria macrospora wild type strain R19027.</title>
        <authorList>
            <person name="Nowrousian M."/>
            <person name="Teichert I."/>
            <person name="Kueck U."/>
        </authorList>
    </citation>
    <scope>NUCLEOTIDE SEQUENCE [LARGE SCALE GENOMIC DNA]</scope>
    <source>
        <strain evidence="3 4">R19027</strain>
        <tissue evidence="3">Mycelium</tissue>
    </source>
</reference>
<keyword evidence="2" id="KW-0732">Signal</keyword>
<feature type="compositionally biased region" description="Basic residues" evidence="1">
    <location>
        <begin position="138"/>
        <end position="149"/>
    </location>
</feature>
<dbReference type="AlphaFoldDB" id="A0A8S8ZKH4"/>
<proteinExistence type="predicted"/>
<feature type="chain" id="PRO_5035911281" description="Apple domain-containing protein" evidence="2">
    <location>
        <begin position="21"/>
        <end position="415"/>
    </location>
</feature>
<sequence length="415" mass="44641">MKATLHPFIVAIGLSSMATASPLNRVVKRHEIEQSSTDTLEDNRYGWTYNHSTPPFAKTKDTHDPTDTAGIMRVLIQTSLTQTGPTLVNRDEDATTSSPSPTTSTISDFRPREAIGFDTSHFTAVSKPSVTWNVTHSHNHSYTRSHRPNHTYTSYAHMNPPQRPTTSAAPIARDLQGDSNESDTNDDDDDSWDTATRLATETHDLNRRDPEVWITVVATSYVTHHPEVTRTEFLTTTVDPPTGTLQPSKPTTTSSPPPPPPPPPATASTAPSPTLTTRATTPPTIEPKSPTCPVAGTAGSNVWCLGGQTFALECDTALDPSSNNFGSITLPAQNWDMYGRCGALCADVPDSKCTGFSYIWASGLCYLKEGDGAKNKGGNKAEGIHSGRVVVLKEEEVGNCLGVKPRVGQFVGLSG</sequence>
<dbReference type="VEuPathDB" id="FungiDB:SMAC_05608"/>
<evidence type="ECO:0000256" key="2">
    <source>
        <dbReference type="SAM" id="SignalP"/>
    </source>
</evidence>
<accession>A0A8S8ZKH4</accession>